<gene>
    <name evidence="1" type="ORF">CXQ85_002863</name>
</gene>
<organism evidence="1 2">
    <name type="scientific">Candidozyma haemuli</name>
    <dbReference type="NCBI Taxonomy" id="45357"/>
    <lineage>
        <taxon>Eukaryota</taxon>
        <taxon>Fungi</taxon>
        <taxon>Dikarya</taxon>
        <taxon>Ascomycota</taxon>
        <taxon>Saccharomycotina</taxon>
        <taxon>Pichiomycetes</taxon>
        <taxon>Metschnikowiaceae</taxon>
        <taxon>Candidozyma</taxon>
    </lineage>
</organism>
<protein>
    <submittedName>
        <fullName evidence="1">Uncharacterized protein</fullName>
    </submittedName>
</protein>
<proteinExistence type="predicted"/>
<dbReference type="GeneID" id="37008194"/>
<name>A0A2V1AZ61_9ASCO</name>
<dbReference type="RefSeq" id="XP_025344075.1">
    <property type="nucleotide sequence ID" value="XM_025486525.1"/>
</dbReference>
<evidence type="ECO:0000313" key="1">
    <source>
        <dbReference type="EMBL" id="PVH23135.1"/>
    </source>
</evidence>
<dbReference type="AlphaFoldDB" id="A0A2V1AZ61"/>
<dbReference type="Proteomes" id="UP000244309">
    <property type="component" value="Unassembled WGS sequence"/>
</dbReference>
<reference evidence="1 2" key="1">
    <citation type="submission" date="2017-12" db="EMBL/GenBank/DDBJ databases">
        <title>Genome Sequence of a Multidrug-Resistant Candida haemulonii Isolate from a Patient with Chronic Leg Ulcers in Israel.</title>
        <authorList>
            <person name="Chow N.A."/>
            <person name="Gade L."/>
            <person name="Batra D."/>
            <person name="Rowe L.A."/>
            <person name="Ben-Ami R."/>
            <person name="Loparev V.N."/>
            <person name="Litvintseva A.P."/>
        </authorList>
    </citation>
    <scope>NUCLEOTIDE SEQUENCE [LARGE SCALE GENOMIC DNA]</scope>
    <source>
        <strain evidence="1 2">B11899</strain>
    </source>
</reference>
<keyword evidence="2" id="KW-1185">Reference proteome</keyword>
<accession>A0A2V1AZ61</accession>
<dbReference type="VEuPathDB" id="FungiDB:CXQ85_002863"/>
<dbReference type="EMBL" id="PKFO01000010">
    <property type="protein sequence ID" value="PVH23135.1"/>
    <property type="molecule type" value="Genomic_DNA"/>
</dbReference>
<comment type="caution">
    <text evidence="1">The sequence shown here is derived from an EMBL/GenBank/DDBJ whole genome shotgun (WGS) entry which is preliminary data.</text>
</comment>
<dbReference type="OrthoDB" id="4093184at2759"/>
<sequence>MDIYTPEYECGDLNTLILSIRQHLKRHVGPVLPSPTKSDFIALSSELPDIIYGVVSPIARKPIKDHRVLWVMTLQSVVHRANILMKLHKDVQFHSRADSDVAHVVKELSEVLTNLYSFIKSFMAQVDENTFLEANNAYRNTIRTSFISLLCEALELVDTGKDVAYDPEYFEALATVTYSAVVHVQNKKYDQWEHKLTAQADVTKAIVALNKTAFFMGAPEKVEPLFVSNEGRPPVTETFPFNFVSHLETDLPLLIDFYRYCGFCLVTLATTKDSTPHITSKYAQLANYFLVTLLSLPNLSLSNYPISGEVPRTIRSEHYLSSQDREEISFFYVLSYLLRLENLTSLVDPLPRFKAEVKHFVLSFGKRISSDLDISASRNQSYSNSTISMLSLEQRATAAAPIGNANTLSSILSEGTYKEKLHLVKLFFDNLVTAKVTGNVALAKMIETFNFESVPEGSLLTRTMKNQDFHHLLSNVDIQAYPGKRLYVEAIEKIVRLIQLLTLKYLHTTLGLESHPDQLLAQLYNTTYTFDNVSKVKQLLRTNDDGTLCRAVPKHTPENLEISSQLDMISTTRELEQTMR</sequence>
<evidence type="ECO:0000313" key="2">
    <source>
        <dbReference type="Proteomes" id="UP000244309"/>
    </source>
</evidence>